<protein>
    <submittedName>
        <fullName evidence="2">Uncharacterized protein</fullName>
    </submittedName>
</protein>
<keyword evidence="3" id="KW-1185">Reference proteome</keyword>
<feature type="region of interest" description="Disordered" evidence="1">
    <location>
        <begin position="818"/>
        <end position="837"/>
    </location>
</feature>
<reference evidence="2" key="2">
    <citation type="submission" date="2023-05" db="EMBL/GenBank/DDBJ databases">
        <authorList>
            <consortium name="Lawrence Berkeley National Laboratory"/>
            <person name="Steindorff A."/>
            <person name="Hensen N."/>
            <person name="Bonometti L."/>
            <person name="Westerberg I."/>
            <person name="Brannstrom I.O."/>
            <person name="Guillou S."/>
            <person name="Cros-Aarteil S."/>
            <person name="Calhoun S."/>
            <person name="Haridas S."/>
            <person name="Kuo A."/>
            <person name="Mondo S."/>
            <person name="Pangilinan J."/>
            <person name="Riley R."/>
            <person name="Labutti K."/>
            <person name="Andreopoulos B."/>
            <person name="Lipzen A."/>
            <person name="Chen C."/>
            <person name="Yanf M."/>
            <person name="Daum C."/>
            <person name="Ng V."/>
            <person name="Clum A."/>
            <person name="Ohm R."/>
            <person name="Martin F."/>
            <person name="Silar P."/>
            <person name="Natvig D."/>
            <person name="Lalanne C."/>
            <person name="Gautier V."/>
            <person name="Ament-Velasquez S.L."/>
            <person name="Kruys A."/>
            <person name="Hutchinson M.I."/>
            <person name="Powell A.J."/>
            <person name="Barry K."/>
            <person name="Miller A.N."/>
            <person name="Grigoriev I.V."/>
            <person name="Debuchy R."/>
            <person name="Gladieux P."/>
            <person name="Thoren M.H."/>
            <person name="Johannesson H."/>
        </authorList>
    </citation>
    <scope>NUCLEOTIDE SEQUENCE</scope>
    <source>
        <strain evidence="2">CBS 532.94</strain>
    </source>
</reference>
<feature type="compositionally biased region" description="Basic residues" evidence="1">
    <location>
        <begin position="99"/>
        <end position="112"/>
    </location>
</feature>
<proteinExistence type="predicted"/>
<feature type="compositionally biased region" description="Polar residues" evidence="1">
    <location>
        <begin position="113"/>
        <end position="124"/>
    </location>
</feature>
<evidence type="ECO:0000313" key="3">
    <source>
        <dbReference type="Proteomes" id="UP001303760"/>
    </source>
</evidence>
<dbReference type="AlphaFoldDB" id="A0AAN7H8V6"/>
<gene>
    <name evidence="2" type="ORF">C8A03DRAFT_18364</name>
</gene>
<comment type="caution">
    <text evidence="2">The sequence shown here is derived from an EMBL/GenBank/DDBJ whole genome shotgun (WGS) entry which is preliminary data.</text>
</comment>
<feature type="region of interest" description="Disordered" evidence="1">
    <location>
        <begin position="678"/>
        <end position="801"/>
    </location>
</feature>
<evidence type="ECO:0000256" key="1">
    <source>
        <dbReference type="SAM" id="MobiDB-lite"/>
    </source>
</evidence>
<sequence>MEDQHSTCSTSPKHRNHPKHSARTAASEPAQPWTATRCHRLLRPLLAHISALRKEKERRTLLRNGLGEAASAQSTKVRRTVLGKRSYPDSDSDYTDKKPCRKYSSKASRRRPSTSQSCTPPRNSQRQRRQPGNKASQDVVLPTPLLRRVRNHQPSSPAQALDGPFQEEPALANSRCCHLVSGCKTKCAFEMELAGLRLIVGPERHGLYEPLFKAFDSLLRVTSLRSSRTAGPASLLAMCLRKVPVYIAALEDQEKKESEHNGTMAAVQGAGVSFEVYSELESLGTVEGWRHLCLLLQAHAVQYIQEAVSEGLLDDPVTDLLIRVCLEYMPATECMGLIKTYVVRQYPKPQSAEDDLFKTPALQPLRILTSCDPSGASMRPRILTELLIDDLLPGDWILTKSFTDLWPSTVRRITEMKPCQDTADFVVTALELLCDRASPKRPRGVPQTRLRGKSQTTLVSAVAALGSVVLLSEEGLSQSAEASSTARTATIRRRIEYVVTTCSAKLKQRKKGGRKLGKYLLALCSFLSLETDAASALTVKMSWKGVRNCRGNADLMLQYDATVALISAIAHYCGRGTGFAPHVYLSQFCDNLETLDLPVGALSSMRVDCAFRLAEHTGDLRDLDFAENLQAKAATVCTTPAQTHGGKNVNNKVKKAPSFSGLRWDDGIGEWVAATPATGVRPSGRIPRRLRPRCPVESEQEDTDTDRAHQDDSASEIEPERLNPGSTTADDDSDDSASETDETDNEADGETLSPNTEASSATFSESMSESSALQKRPHPDGSDEAQTASPPPLPPVPAGGFLAARARRLSRPISRAGDELAFDDQHQGGVNCGSSEKENWLCRKKPTRFRPAMKRVARASLVYVQPLETHCVRDEESDDELSFI</sequence>
<feature type="compositionally biased region" description="Acidic residues" evidence="1">
    <location>
        <begin position="729"/>
        <end position="749"/>
    </location>
</feature>
<evidence type="ECO:0000313" key="2">
    <source>
        <dbReference type="EMBL" id="KAK4234798.1"/>
    </source>
</evidence>
<feature type="compositionally biased region" description="Polar residues" evidence="1">
    <location>
        <begin position="1"/>
        <end position="11"/>
    </location>
</feature>
<reference evidence="2" key="1">
    <citation type="journal article" date="2023" name="Mol. Phylogenet. Evol.">
        <title>Genome-scale phylogeny and comparative genomics of the fungal order Sordariales.</title>
        <authorList>
            <person name="Hensen N."/>
            <person name="Bonometti L."/>
            <person name="Westerberg I."/>
            <person name="Brannstrom I.O."/>
            <person name="Guillou S."/>
            <person name="Cros-Aarteil S."/>
            <person name="Calhoun S."/>
            <person name="Haridas S."/>
            <person name="Kuo A."/>
            <person name="Mondo S."/>
            <person name="Pangilinan J."/>
            <person name="Riley R."/>
            <person name="LaButti K."/>
            <person name="Andreopoulos B."/>
            <person name="Lipzen A."/>
            <person name="Chen C."/>
            <person name="Yan M."/>
            <person name="Daum C."/>
            <person name="Ng V."/>
            <person name="Clum A."/>
            <person name="Steindorff A."/>
            <person name="Ohm R.A."/>
            <person name="Martin F."/>
            <person name="Silar P."/>
            <person name="Natvig D.O."/>
            <person name="Lalanne C."/>
            <person name="Gautier V."/>
            <person name="Ament-Velasquez S.L."/>
            <person name="Kruys A."/>
            <person name="Hutchinson M.I."/>
            <person name="Powell A.J."/>
            <person name="Barry K."/>
            <person name="Miller A.N."/>
            <person name="Grigoriev I.V."/>
            <person name="Debuchy R."/>
            <person name="Gladieux P."/>
            <person name="Hiltunen Thoren M."/>
            <person name="Johannesson H."/>
        </authorList>
    </citation>
    <scope>NUCLEOTIDE SEQUENCE</scope>
    <source>
        <strain evidence="2">CBS 532.94</strain>
    </source>
</reference>
<feature type="compositionally biased region" description="Basic residues" evidence="1">
    <location>
        <begin position="12"/>
        <end position="22"/>
    </location>
</feature>
<name>A0AAN7H8V6_9PEZI</name>
<organism evidence="2 3">
    <name type="scientific">Achaetomium macrosporum</name>
    <dbReference type="NCBI Taxonomy" id="79813"/>
    <lineage>
        <taxon>Eukaryota</taxon>
        <taxon>Fungi</taxon>
        <taxon>Dikarya</taxon>
        <taxon>Ascomycota</taxon>
        <taxon>Pezizomycotina</taxon>
        <taxon>Sordariomycetes</taxon>
        <taxon>Sordariomycetidae</taxon>
        <taxon>Sordariales</taxon>
        <taxon>Chaetomiaceae</taxon>
        <taxon>Achaetomium</taxon>
    </lineage>
</organism>
<feature type="region of interest" description="Disordered" evidence="1">
    <location>
        <begin position="64"/>
        <end position="163"/>
    </location>
</feature>
<dbReference type="EMBL" id="MU860326">
    <property type="protein sequence ID" value="KAK4234798.1"/>
    <property type="molecule type" value="Genomic_DNA"/>
</dbReference>
<feature type="compositionally biased region" description="Low complexity" evidence="1">
    <location>
        <begin position="757"/>
        <end position="772"/>
    </location>
</feature>
<dbReference type="Proteomes" id="UP001303760">
    <property type="component" value="Unassembled WGS sequence"/>
</dbReference>
<accession>A0AAN7H8V6</accession>
<feature type="region of interest" description="Disordered" evidence="1">
    <location>
        <begin position="1"/>
        <end position="32"/>
    </location>
</feature>